<feature type="compositionally biased region" description="Basic and acidic residues" evidence="1">
    <location>
        <begin position="68"/>
        <end position="92"/>
    </location>
</feature>
<proteinExistence type="predicted"/>
<dbReference type="Proteomes" id="UP001153076">
    <property type="component" value="Unassembled WGS sequence"/>
</dbReference>
<evidence type="ECO:0008006" key="4">
    <source>
        <dbReference type="Google" id="ProtNLM"/>
    </source>
</evidence>
<gene>
    <name evidence="2" type="ORF">Cgig2_017166</name>
</gene>
<sequence length="253" mass="28764">MTYRAKMPGELSKLNRPCEELKTALLALIPSRLHVHPRAGEPSEGLRRAQDFIQAKERCAGDDFVLPDNRKRGGEDKGPPADNHLGKDDERIGRFHTMPRNILMEIKGNPILRRPKPIDTPAKLRNKNKYCEYHEDHRHTTAKCLELEKGLYELADRGQLNRFLEKGGGRDHVRCNPEGKKDDDVDHNAEIIATIIRGIDSKDLSEGYRKAQIQNLSQVIAARELKPLVEPPMTIFPEDIRPSQTPHNNSLLI</sequence>
<reference evidence="2" key="1">
    <citation type="submission" date="2022-04" db="EMBL/GenBank/DDBJ databases">
        <title>Carnegiea gigantea Genome sequencing and assembly v2.</title>
        <authorList>
            <person name="Copetti D."/>
            <person name="Sanderson M.J."/>
            <person name="Burquez A."/>
            <person name="Wojciechowski M.F."/>
        </authorList>
    </citation>
    <scope>NUCLEOTIDE SEQUENCE</scope>
    <source>
        <strain evidence="2">SGP5-SGP5p</strain>
        <tissue evidence="2">Aerial part</tissue>
    </source>
</reference>
<keyword evidence="3" id="KW-1185">Reference proteome</keyword>
<protein>
    <recommendedName>
        <fullName evidence="4">Reverse transcriptase domain-containing protein</fullName>
    </recommendedName>
</protein>
<organism evidence="2 3">
    <name type="scientific">Carnegiea gigantea</name>
    <dbReference type="NCBI Taxonomy" id="171969"/>
    <lineage>
        <taxon>Eukaryota</taxon>
        <taxon>Viridiplantae</taxon>
        <taxon>Streptophyta</taxon>
        <taxon>Embryophyta</taxon>
        <taxon>Tracheophyta</taxon>
        <taxon>Spermatophyta</taxon>
        <taxon>Magnoliopsida</taxon>
        <taxon>eudicotyledons</taxon>
        <taxon>Gunneridae</taxon>
        <taxon>Pentapetalae</taxon>
        <taxon>Caryophyllales</taxon>
        <taxon>Cactineae</taxon>
        <taxon>Cactaceae</taxon>
        <taxon>Cactoideae</taxon>
        <taxon>Echinocereeae</taxon>
        <taxon>Carnegiea</taxon>
    </lineage>
</organism>
<dbReference type="AlphaFoldDB" id="A0A9Q1KAX0"/>
<dbReference type="OrthoDB" id="1740536at2759"/>
<name>A0A9Q1KAX0_9CARY</name>
<evidence type="ECO:0000313" key="3">
    <source>
        <dbReference type="Proteomes" id="UP001153076"/>
    </source>
</evidence>
<feature type="region of interest" description="Disordered" evidence="1">
    <location>
        <begin position="63"/>
        <end position="92"/>
    </location>
</feature>
<evidence type="ECO:0000313" key="2">
    <source>
        <dbReference type="EMBL" id="KAJ8439599.1"/>
    </source>
</evidence>
<dbReference type="EMBL" id="JAKOGI010000215">
    <property type="protein sequence ID" value="KAJ8439599.1"/>
    <property type="molecule type" value="Genomic_DNA"/>
</dbReference>
<accession>A0A9Q1KAX0</accession>
<evidence type="ECO:0000256" key="1">
    <source>
        <dbReference type="SAM" id="MobiDB-lite"/>
    </source>
</evidence>
<comment type="caution">
    <text evidence="2">The sequence shown here is derived from an EMBL/GenBank/DDBJ whole genome shotgun (WGS) entry which is preliminary data.</text>
</comment>